<dbReference type="GO" id="GO:0016020">
    <property type="term" value="C:membrane"/>
    <property type="evidence" value="ECO:0007669"/>
    <property type="project" value="UniProtKB-SubCell"/>
</dbReference>
<feature type="transmembrane region" description="Helical" evidence="7">
    <location>
        <begin position="461"/>
        <end position="484"/>
    </location>
</feature>
<feature type="transmembrane region" description="Helical" evidence="7">
    <location>
        <begin position="510"/>
        <end position="530"/>
    </location>
</feature>
<dbReference type="PANTHER" id="PTHR23538">
    <property type="entry name" value="44.5 KD BACTERIOCHLOROPHYLL SYNTHASE SUBUNIT"/>
    <property type="match status" value="1"/>
</dbReference>
<name>E3I2I3_RHOVT</name>
<dbReference type="STRING" id="648757.Rvan_0993"/>
<keyword evidence="3 7" id="KW-0812">Transmembrane</keyword>
<feature type="transmembrane region" description="Helical" evidence="7">
    <location>
        <begin position="401"/>
        <end position="420"/>
    </location>
</feature>
<feature type="transmembrane region" description="Helical" evidence="7">
    <location>
        <begin position="367"/>
        <end position="389"/>
    </location>
</feature>
<evidence type="ECO:0000256" key="1">
    <source>
        <dbReference type="ARBA" id="ARBA00004141"/>
    </source>
</evidence>
<evidence type="ECO:0000256" key="2">
    <source>
        <dbReference type="ARBA" id="ARBA00008412"/>
    </source>
</evidence>
<feature type="transmembrane region" description="Helical" evidence="7">
    <location>
        <begin position="182"/>
        <end position="203"/>
    </location>
</feature>
<accession>E3I2I3</accession>
<dbReference type="PANTHER" id="PTHR23538:SF1">
    <property type="entry name" value="44.5 KD BACTERIOCHLOROPHYLL SYNTHASE SUBUNIT"/>
    <property type="match status" value="1"/>
</dbReference>
<evidence type="ECO:0000256" key="7">
    <source>
        <dbReference type="SAM" id="Phobius"/>
    </source>
</evidence>
<dbReference type="InterPro" id="IPR026036">
    <property type="entry name" value="PucC"/>
</dbReference>
<protein>
    <submittedName>
        <fullName evidence="8">PUCC protein</fullName>
    </submittedName>
</protein>
<keyword evidence="9" id="KW-1185">Reference proteome</keyword>
<dbReference type="SUPFAM" id="SSF103473">
    <property type="entry name" value="MFS general substrate transporter"/>
    <property type="match status" value="1"/>
</dbReference>
<sequence length="551" mass="57495">MTDVGGHRNVETPGTSKEAPEDPCALRDPAASFTTQPAEAPPHRGGDAIESAGAKDSAANQSQAAVASEAKRGTSATHPSGAYLFLKGLGPKFLPFADAATPQLPLHRLLRLSLFQVTVGMALVLVNGTLNRIMILDLGVPAWLVALMIAIPLVFAPFRALLGFKSDTHRSLLGWKRVPYIWFGTLLQFGGLAIMPFALILLSGDTQGPPILGQFAAALAFLLVGAGMHTTQTAGLALAMDLSPAEKRPRVVAFLYVMLLIGMSVSALILGDLLTNFSQLRLIEVIQGTALTTMVLNIVALWKQEPRRPRRLADDEPKPDFGEAWRTFMATGNWKRIFVALGLGTVGFSMQDILIEPYGGQVLGMTVAQTTALTAFFALGALVSLAIAARRLDAGANPHRLAAQGVLVGLLALTAFVFSAPVGEPLLFEVGVVALGFGSGFFAAGTLTAAMELAKASQAGLALGAWGAVGASATGGGIALGGAIRDVSATLAANGSLGEALMRTDTSYLIVYHIEIALLFATLVAIGPLVRTAGNASRQKPPQFGLADYPG</sequence>
<dbReference type="Pfam" id="PF03209">
    <property type="entry name" value="PUCC"/>
    <property type="match status" value="1"/>
</dbReference>
<feature type="compositionally biased region" description="Basic and acidic residues" evidence="6">
    <location>
        <begin position="1"/>
        <end position="10"/>
    </location>
</feature>
<feature type="transmembrane region" description="Helical" evidence="7">
    <location>
        <begin position="142"/>
        <end position="162"/>
    </location>
</feature>
<feature type="transmembrane region" description="Helical" evidence="7">
    <location>
        <begin position="426"/>
        <end position="449"/>
    </location>
</feature>
<evidence type="ECO:0000313" key="9">
    <source>
        <dbReference type="Proteomes" id="UP000001399"/>
    </source>
</evidence>
<proteinExistence type="inferred from homology"/>
<feature type="transmembrane region" description="Helical" evidence="7">
    <location>
        <begin position="251"/>
        <end position="270"/>
    </location>
</feature>
<comment type="subcellular location">
    <subcellularLocation>
        <location evidence="1">Membrane</location>
        <topology evidence="1">Multi-pass membrane protein</topology>
    </subcellularLocation>
</comment>
<gene>
    <name evidence="8" type="ordered locus">Rvan_0993</name>
</gene>
<dbReference type="eggNOG" id="COG2211">
    <property type="taxonomic scope" value="Bacteria"/>
</dbReference>
<evidence type="ECO:0000313" key="8">
    <source>
        <dbReference type="EMBL" id="ADP70267.1"/>
    </source>
</evidence>
<keyword evidence="4 7" id="KW-1133">Transmembrane helix</keyword>
<evidence type="ECO:0000256" key="5">
    <source>
        <dbReference type="ARBA" id="ARBA00023136"/>
    </source>
</evidence>
<dbReference type="InterPro" id="IPR004896">
    <property type="entry name" value="PucC-rel"/>
</dbReference>
<dbReference type="HOGENOM" id="CLU_030017_1_0_5"/>
<feature type="region of interest" description="Disordered" evidence="6">
    <location>
        <begin position="1"/>
        <end position="76"/>
    </location>
</feature>
<dbReference type="CDD" id="cd06176">
    <property type="entry name" value="MFS_BCD_PucC-like"/>
    <property type="match status" value="1"/>
</dbReference>
<dbReference type="EMBL" id="CP002292">
    <property type="protein sequence ID" value="ADP70267.1"/>
    <property type="molecule type" value="Genomic_DNA"/>
</dbReference>
<feature type="transmembrane region" description="Helical" evidence="7">
    <location>
        <begin position="337"/>
        <end position="355"/>
    </location>
</feature>
<organism evidence="8 9">
    <name type="scientific">Rhodomicrobium vannielii (strain ATCC 17100 / DSM 162 / LMG 4299 / NCIMB 10020 / ATH 3.1.1)</name>
    <dbReference type="NCBI Taxonomy" id="648757"/>
    <lineage>
        <taxon>Bacteria</taxon>
        <taxon>Pseudomonadati</taxon>
        <taxon>Pseudomonadota</taxon>
        <taxon>Alphaproteobacteria</taxon>
        <taxon>Hyphomicrobiales</taxon>
        <taxon>Hyphomicrobiaceae</taxon>
        <taxon>Rhodomicrobium</taxon>
    </lineage>
</organism>
<keyword evidence="5 7" id="KW-0472">Membrane</keyword>
<evidence type="ECO:0000256" key="4">
    <source>
        <dbReference type="ARBA" id="ARBA00022989"/>
    </source>
</evidence>
<dbReference type="Proteomes" id="UP000001399">
    <property type="component" value="Chromosome"/>
</dbReference>
<comment type="similarity">
    <text evidence="2">Belongs to the PucC family.</text>
</comment>
<feature type="transmembrane region" description="Helical" evidence="7">
    <location>
        <begin position="215"/>
        <end position="239"/>
    </location>
</feature>
<feature type="transmembrane region" description="Helical" evidence="7">
    <location>
        <begin position="282"/>
        <end position="302"/>
    </location>
</feature>
<evidence type="ECO:0000256" key="3">
    <source>
        <dbReference type="ARBA" id="ARBA00022692"/>
    </source>
</evidence>
<evidence type="ECO:0000256" key="6">
    <source>
        <dbReference type="SAM" id="MobiDB-lite"/>
    </source>
</evidence>
<reference evidence="9" key="1">
    <citation type="journal article" date="2011" name="J. Bacteriol.">
        <title>Genome sequences of eight morphologically diverse alphaproteobacteria.</title>
        <authorList>
            <consortium name="US DOE Joint Genome Institute"/>
            <person name="Brown P.J."/>
            <person name="Kysela D.T."/>
            <person name="Buechlein A."/>
            <person name="Hemmerich C."/>
            <person name="Brun Y.V."/>
        </authorList>
    </citation>
    <scope>NUCLEOTIDE SEQUENCE [LARGE SCALE GENOMIC DNA]</scope>
    <source>
        <strain evidence="9">ATCC 17100 / ATH 3.1.1 / DSM 162 / LMG 4299</strain>
    </source>
</reference>
<feature type="transmembrane region" description="Helical" evidence="7">
    <location>
        <begin position="109"/>
        <end position="130"/>
    </location>
</feature>
<dbReference type="InterPro" id="IPR036259">
    <property type="entry name" value="MFS_trans_sf"/>
</dbReference>
<feature type="compositionally biased region" description="Low complexity" evidence="6">
    <location>
        <begin position="57"/>
        <end position="68"/>
    </location>
</feature>
<dbReference type="KEGG" id="rva:Rvan_0993"/>
<dbReference type="AlphaFoldDB" id="E3I2I3"/>
<dbReference type="Gene3D" id="1.20.1250.20">
    <property type="entry name" value="MFS general substrate transporter like domains"/>
    <property type="match status" value="1"/>
</dbReference>